<dbReference type="OrthoDB" id="3240817at2759"/>
<proteinExistence type="predicted"/>
<gene>
    <name evidence="1" type="ORF">SISNIDRAFT_474178</name>
</gene>
<sequence length="430" mass="48581">MTLSRPIKMDFALEPELSIISSFFADPDDISLSSLQIPIPILAHADDLLTISLSPSGLQRRLTTITSWCSSQFLLINAGKSYAMAFGPLPSVLPRLLIHDVALEWKDIGRYLGALVQSSQRDIFAPHYRTQGSKSASTGALIGAIQNAIGPLLIQDALLLYKARVDPILTYGCEIMPDVTPSSLYELQSSQRQFIRNRLGLPANSLIAPLYTETGLWPIQYRRLDLTLRYLMFLRELPPSRLAAIAFQDQRLLASAGSPCWFTDLRNITKLLSPNILPFLSYEATLLRPDIHDFIQQSVTSSLSFDITSSHKLHLLRSLRFYNKNGILSDPRTSFTPSLQPYMLVARSSHRDALIRLLFSAHHYATETLRHRNRRRPPIPYNQRLCRFCALAIEDESHALLVCKGDSELMLLRSHFLTKIRQICSPQTIR</sequence>
<reference evidence="1 2" key="1">
    <citation type="journal article" date="2016" name="Mol. Biol. Evol.">
        <title>Comparative Genomics of Early-Diverging Mushroom-Forming Fungi Provides Insights into the Origins of Lignocellulose Decay Capabilities.</title>
        <authorList>
            <person name="Nagy L.G."/>
            <person name="Riley R."/>
            <person name="Tritt A."/>
            <person name="Adam C."/>
            <person name="Daum C."/>
            <person name="Floudas D."/>
            <person name="Sun H."/>
            <person name="Yadav J.S."/>
            <person name="Pangilinan J."/>
            <person name="Larsson K.H."/>
            <person name="Matsuura K."/>
            <person name="Barry K."/>
            <person name="Labutti K."/>
            <person name="Kuo R."/>
            <person name="Ohm R.A."/>
            <person name="Bhattacharya S.S."/>
            <person name="Shirouzu T."/>
            <person name="Yoshinaga Y."/>
            <person name="Martin F.M."/>
            <person name="Grigoriev I.V."/>
            <person name="Hibbett D.S."/>
        </authorList>
    </citation>
    <scope>NUCLEOTIDE SEQUENCE [LARGE SCALE GENOMIC DNA]</scope>
    <source>
        <strain evidence="1 2">HHB9708</strain>
    </source>
</reference>
<dbReference type="STRING" id="1314777.A0A164VJZ9"/>
<keyword evidence="2" id="KW-1185">Reference proteome</keyword>
<organism evidence="1 2">
    <name type="scientific">Sistotremastrum niveocremeum HHB9708</name>
    <dbReference type="NCBI Taxonomy" id="1314777"/>
    <lineage>
        <taxon>Eukaryota</taxon>
        <taxon>Fungi</taxon>
        <taxon>Dikarya</taxon>
        <taxon>Basidiomycota</taxon>
        <taxon>Agaricomycotina</taxon>
        <taxon>Agaricomycetes</taxon>
        <taxon>Sistotremastrales</taxon>
        <taxon>Sistotremastraceae</taxon>
        <taxon>Sertulicium</taxon>
        <taxon>Sertulicium niveocremeum</taxon>
    </lineage>
</organism>
<dbReference type="EMBL" id="KV419405">
    <property type="protein sequence ID" value="KZS94223.1"/>
    <property type="molecule type" value="Genomic_DNA"/>
</dbReference>
<accession>A0A164VJZ9</accession>
<evidence type="ECO:0000313" key="1">
    <source>
        <dbReference type="EMBL" id="KZS94223.1"/>
    </source>
</evidence>
<evidence type="ECO:0008006" key="3">
    <source>
        <dbReference type="Google" id="ProtNLM"/>
    </source>
</evidence>
<protein>
    <recommendedName>
        <fullName evidence="3">Reverse transcriptase domain-containing protein</fullName>
    </recommendedName>
</protein>
<dbReference type="AlphaFoldDB" id="A0A164VJZ9"/>
<name>A0A164VJZ9_9AGAM</name>
<evidence type="ECO:0000313" key="2">
    <source>
        <dbReference type="Proteomes" id="UP000076722"/>
    </source>
</evidence>
<dbReference type="Proteomes" id="UP000076722">
    <property type="component" value="Unassembled WGS sequence"/>
</dbReference>